<dbReference type="PROSITE" id="PS00061">
    <property type="entry name" value="ADH_SHORT"/>
    <property type="match status" value="1"/>
</dbReference>
<name>A0A9D5BWC8_9LILI</name>
<dbReference type="PANTHER" id="PTHR42898:SF6">
    <property type="entry name" value="NADP-DEPENDENT MANNITOL DEHYDROGENASE"/>
    <property type="match status" value="1"/>
</dbReference>
<reference evidence="3" key="2">
    <citation type="journal article" date="2022" name="Hortic Res">
        <title>The genome of Dioscorea zingiberensis sheds light on the biosynthesis, origin and evolution of the medicinally important diosgenin saponins.</title>
        <authorList>
            <person name="Li Y."/>
            <person name="Tan C."/>
            <person name="Li Z."/>
            <person name="Guo J."/>
            <person name="Li S."/>
            <person name="Chen X."/>
            <person name="Wang C."/>
            <person name="Dai X."/>
            <person name="Yang H."/>
            <person name="Song W."/>
            <person name="Hou L."/>
            <person name="Xu J."/>
            <person name="Tong Z."/>
            <person name="Xu A."/>
            <person name="Yuan X."/>
            <person name="Wang W."/>
            <person name="Yang Q."/>
            <person name="Chen L."/>
            <person name="Sun Z."/>
            <person name="Wang K."/>
            <person name="Pan B."/>
            <person name="Chen J."/>
            <person name="Bao Y."/>
            <person name="Liu F."/>
            <person name="Qi X."/>
            <person name="Gang D.R."/>
            <person name="Wen J."/>
            <person name="Li J."/>
        </authorList>
    </citation>
    <scope>NUCLEOTIDE SEQUENCE</scope>
    <source>
        <strain evidence="3">Dzin_1.0</strain>
    </source>
</reference>
<dbReference type="InterPro" id="IPR045000">
    <property type="entry name" value="TR"/>
</dbReference>
<dbReference type="PROSITE" id="PS51257">
    <property type="entry name" value="PROKAR_LIPOPROTEIN"/>
    <property type="match status" value="1"/>
</dbReference>
<gene>
    <name evidence="3" type="ORF">J5N97_030010</name>
</gene>
<organism evidence="3 4">
    <name type="scientific">Dioscorea zingiberensis</name>
    <dbReference type="NCBI Taxonomy" id="325984"/>
    <lineage>
        <taxon>Eukaryota</taxon>
        <taxon>Viridiplantae</taxon>
        <taxon>Streptophyta</taxon>
        <taxon>Embryophyta</taxon>
        <taxon>Tracheophyta</taxon>
        <taxon>Spermatophyta</taxon>
        <taxon>Magnoliopsida</taxon>
        <taxon>Liliopsida</taxon>
        <taxon>Dioscoreales</taxon>
        <taxon>Dioscoreaceae</taxon>
        <taxon>Dioscorea</taxon>
    </lineage>
</organism>
<dbReference type="InterPro" id="IPR020904">
    <property type="entry name" value="Sc_DH/Rdtase_CS"/>
</dbReference>
<dbReference type="InterPro" id="IPR002347">
    <property type="entry name" value="SDR_fam"/>
</dbReference>
<dbReference type="Pfam" id="PF13561">
    <property type="entry name" value="adh_short_C2"/>
    <property type="match status" value="1"/>
</dbReference>
<sequence>MSIRNIMERWSLSGINALVTGGCRGIGRSIVEELAGLGATVHACDKNEHELRHCLQQWQESSLPVTASNCDVSSRDDRRKLMDRVSLIFDGKLGILVNNAGTWFYKATVDYTARDFSFIMSTNFESAFHLCQLAHPLLKASGSGSIVSISSIAGLVGSDELCLYATSKGAMNQLTRNLAYEWAKDNIRSNSVAPGSIKTPLLQAYLENKEYLERRKSIIPLGRVGEPEEVASLVAFLCLPAASYITGQVICVDGGRTLNAL</sequence>
<dbReference type="PRINTS" id="PR00080">
    <property type="entry name" value="SDRFAMILY"/>
</dbReference>
<dbReference type="Proteomes" id="UP001085076">
    <property type="component" value="Miscellaneous, Linkage group lg10"/>
</dbReference>
<dbReference type="EMBL" id="JAGGNH010000010">
    <property type="protein sequence ID" value="KAJ0962182.1"/>
    <property type="molecule type" value="Genomic_DNA"/>
</dbReference>
<dbReference type="PANTHER" id="PTHR42898">
    <property type="entry name" value="TROPINONE REDUCTASE"/>
    <property type="match status" value="1"/>
</dbReference>
<evidence type="ECO:0000313" key="3">
    <source>
        <dbReference type="EMBL" id="KAJ0962182.1"/>
    </source>
</evidence>
<dbReference type="Gene3D" id="3.40.50.720">
    <property type="entry name" value="NAD(P)-binding Rossmann-like Domain"/>
    <property type="match status" value="1"/>
</dbReference>
<dbReference type="SUPFAM" id="SSF51735">
    <property type="entry name" value="NAD(P)-binding Rossmann-fold domains"/>
    <property type="match status" value="1"/>
</dbReference>
<evidence type="ECO:0000256" key="1">
    <source>
        <dbReference type="ARBA" id="ARBA00022857"/>
    </source>
</evidence>
<reference evidence="3" key="1">
    <citation type="submission" date="2021-03" db="EMBL/GenBank/DDBJ databases">
        <authorList>
            <person name="Li Z."/>
            <person name="Yang C."/>
        </authorList>
    </citation>
    <scope>NUCLEOTIDE SEQUENCE</scope>
    <source>
        <strain evidence="3">Dzin_1.0</strain>
        <tissue evidence="3">Leaf</tissue>
    </source>
</reference>
<evidence type="ECO:0000256" key="2">
    <source>
        <dbReference type="ARBA" id="ARBA00023002"/>
    </source>
</evidence>
<evidence type="ECO:0000313" key="4">
    <source>
        <dbReference type="Proteomes" id="UP001085076"/>
    </source>
</evidence>
<keyword evidence="1" id="KW-0521">NADP</keyword>
<dbReference type="GO" id="GO:0016491">
    <property type="term" value="F:oxidoreductase activity"/>
    <property type="evidence" value="ECO:0007669"/>
    <property type="project" value="UniProtKB-KW"/>
</dbReference>
<accession>A0A9D5BWC8</accession>
<proteinExistence type="predicted"/>
<keyword evidence="4" id="KW-1185">Reference proteome</keyword>
<dbReference type="OrthoDB" id="417891at2759"/>
<protein>
    <submittedName>
        <fullName evidence="3">Uncharacterized protein</fullName>
    </submittedName>
</protein>
<comment type="caution">
    <text evidence="3">The sequence shown here is derived from an EMBL/GenBank/DDBJ whole genome shotgun (WGS) entry which is preliminary data.</text>
</comment>
<dbReference type="InterPro" id="IPR036291">
    <property type="entry name" value="NAD(P)-bd_dom_sf"/>
</dbReference>
<dbReference type="PRINTS" id="PR00081">
    <property type="entry name" value="GDHRDH"/>
</dbReference>
<dbReference type="FunFam" id="3.40.50.720:FF:000084">
    <property type="entry name" value="Short-chain dehydrogenase reductase"/>
    <property type="match status" value="1"/>
</dbReference>
<dbReference type="AlphaFoldDB" id="A0A9D5BWC8"/>
<keyword evidence="2" id="KW-0560">Oxidoreductase</keyword>